<dbReference type="InterPro" id="IPR014051">
    <property type="entry name" value="Phosphoesterase_HXTX"/>
</dbReference>
<evidence type="ECO:0000256" key="1">
    <source>
        <dbReference type="ARBA" id="ARBA00022801"/>
    </source>
</evidence>
<proteinExistence type="inferred from homology"/>
<organism evidence="4 5">
    <name type="scientific">Ectobacillus funiculus</name>
    <dbReference type="NCBI Taxonomy" id="137993"/>
    <lineage>
        <taxon>Bacteria</taxon>
        <taxon>Bacillati</taxon>
        <taxon>Bacillota</taxon>
        <taxon>Bacilli</taxon>
        <taxon>Bacillales</taxon>
        <taxon>Bacillaceae</taxon>
        <taxon>Ectobacillus</taxon>
    </lineage>
</organism>
<comment type="caution">
    <text evidence="4">The sequence shown here is derived from an EMBL/GenBank/DDBJ whole genome shotgun (WGS) entry which is preliminary data.</text>
</comment>
<feature type="active site" description="Proton donor" evidence="2">
    <location>
        <position position="42"/>
    </location>
</feature>
<comment type="catalytic activity">
    <reaction evidence="2">
        <text>a 3'-end 2',3'-cyclophospho-ribonucleotide-RNA + H2O = a 3'-end 2'-phospho-ribonucleotide-RNA + H(+)</text>
        <dbReference type="Rhea" id="RHEA:11828"/>
        <dbReference type="Rhea" id="RHEA-COMP:10464"/>
        <dbReference type="Rhea" id="RHEA-COMP:17353"/>
        <dbReference type="ChEBI" id="CHEBI:15377"/>
        <dbReference type="ChEBI" id="CHEBI:15378"/>
        <dbReference type="ChEBI" id="CHEBI:83064"/>
        <dbReference type="ChEBI" id="CHEBI:173113"/>
        <dbReference type="EC" id="3.1.4.58"/>
    </reaction>
</comment>
<dbReference type="RefSeq" id="WP_379950334.1">
    <property type="nucleotide sequence ID" value="NZ_JBHMAF010000108.1"/>
</dbReference>
<feature type="domain" description="Phosphoesterase HXTX" evidence="3">
    <location>
        <begin position="9"/>
        <end position="92"/>
    </location>
</feature>
<dbReference type="Pfam" id="PF02834">
    <property type="entry name" value="LigT_PEase"/>
    <property type="match status" value="2"/>
</dbReference>
<keyword evidence="5" id="KW-1185">Reference proteome</keyword>
<dbReference type="PANTHER" id="PTHR35561">
    <property type="entry name" value="RNA 2',3'-CYCLIC PHOSPHODIESTERASE"/>
    <property type="match status" value="1"/>
</dbReference>
<comment type="function">
    <text evidence="2">Hydrolyzes RNA 2',3'-cyclic phosphodiester to an RNA 2'-phosphomonoester.</text>
</comment>
<dbReference type="HAMAP" id="MF_01940">
    <property type="entry name" value="RNA_CPDase"/>
    <property type="match status" value="1"/>
</dbReference>
<feature type="short sequence motif" description="HXTX 1" evidence="2">
    <location>
        <begin position="42"/>
        <end position="45"/>
    </location>
</feature>
<gene>
    <name evidence="4" type="primary">thpR</name>
    <name evidence="4" type="ORF">ACFFMS_16635</name>
</gene>
<evidence type="ECO:0000313" key="4">
    <source>
        <dbReference type="EMBL" id="MFB9759995.1"/>
    </source>
</evidence>
<dbReference type="NCBIfam" id="TIGR02258">
    <property type="entry name" value="2_5_ligase"/>
    <property type="match status" value="1"/>
</dbReference>
<dbReference type="InterPro" id="IPR009097">
    <property type="entry name" value="Cyclic_Pdiesterase"/>
</dbReference>
<feature type="short sequence motif" description="HXTX 2" evidence="2">
    <location>
        <begin position="127"/>
        <end position="130"/>
    </location>
</feature>
<comment type="similarity">
    <text evidence="2">Belongs to the 2H phosphoesterase superfamily. ThpR family.</text>
</comment>
<evidence type="ECO:0000313" key="5">
    <source>
        <dbReference type="Proteomes" id="UP001589609"/>
    </source>
</evidence>
<feature type="domain" description="Phosphoesterase HXTX" evidence="3">
    <location>
        <begin position="99"/>
        <end position="171"/>
    </location>
</feature>
<dbReference type="SUPFAM" id="SSF55144">
    <property type="entry name" value="LigT-like"/>
    <property type="match status" value="1"/>
</dbReference>
<reference evidence="4 5" key="1">
    <citation type="submission" date="2024-09" db="EMBL/GenBank/DDBJ databases">
        <authorList>
            <person name="Sun Q."/>
            <person name="Mori K."/>
        </authorList>
    </citation>
    <scope>NUCLEOTIDE SEQUENCE [LARGE SCALE GENOMIC DNA]</scope>
    <source>
        <strain evidence="4 5">JCM 11201</strain>
    </source>
</reference>
<feature type="active site" description="Proton acceptor" evidence="2">
    <location>
        <position position="127"/>
    </location>
</feature>
<dbReference type="Proteomes" id="UP001589609">
    <property type="component" value="Unassembled WGS sequence"/>
</dbReference>
<accession>A0ABV5WI33</accession>
<evidence type="ECO:0000256" key="2">
    <source>
        <dbReference type="HAMAP-Rule" id="MF_01940"/>
    </source>
</evidence>
<sequence>MKSHYFLAVSLPETVKDALEAWRQQHQKELPFQSWVHHDDYHITLVFLGEVSSLLLSRIQEEMQQLSINRRFSITVQGIGAFGLAERPRVLWAGITHPPELFALQKQVYNFCEALGFSLETRPYRPHITLARRWRGEYPLTDLQQRKNHELSFSVEKITLYKSHLQRTPKYEEIFSILLSES</sequence>
<dbReference type="EC" id="3.1.4.58" evidence="2"/>
<evidence type="ECO:0000259" key="3">
    <source>
        <dbReference type="Pfam" id="PF02834"/>
    </source>
</evidence>
<dbReference type="InterPro" id="IPR004175">
    <property type="entry name" value="RNA_CPDase"/>
</dbReference>
<keyword evidence="1 2" id="KW-0378">Hydrolase</keyword>
<protein>
    <recommendedName>
        <fullName evidence="2">RNA 2',3'-cyclic phosphodiesterase</fullName>
        <shortName evidence="2">RNA 2',3'-CPDase</shortName>
        <ecNumber evidence="2">3.1.4.58</ecNumber>
    </recommendedName>
</protein>
<dbReference type="PANTHER" id="PTHR35561:SF1">
    <property type="entry name" value="RNA 2',3'-CYCLIC PHOSPHODIESTERASE"/>
    <property type="match status" value="1"/>
</dbReference>
<dbReference type="Gene3D" id="3.90.1140.10">
    <property type="entry name" value="Cyclic phosphodiesterase"/>
    <property type="match status" value="1"/>
</dbReference>
<name>A0ABV5WI33_9BACI</name>
<dbReference type="EMBL" id="JBHMAF010000108">
    <property type="protein sequence ID" value="MFB9759995.1"/>
    <property type="molecule type" value="Genomic_DNA"/>
</dbReference>